<dbReference type="STRING" id="93064.BRX40_20520"/>
<proteinExistence type="predicted"/>
<dbReference type="InterPro" id="IPR002816">
    <property type="entry name" value="TraB/PrgY/GumN_fam"/>
</dbReference>
<evidence type="ECO:0000313" key="3">
    <source>
        <dbReference type="Proteomes" id="UP000185161"/>
    </source>
</evidence>
<evidence type="ECO:0000313" key="2">
    <source>
        <dbReference type="EMBL" id="APR54491.1"/>
    </source>
</evidence>
<dbReference type="GeneID" id="44134953"/>
<name>A0A1L6JEX5_9SPHN</name>
<gene>
    <name evidence="2" type="ORF">BRX40_20520</name>
</gene>
<dbReference type="AlphaFoldDB" id="A0A1L6JEX5"/>
<feature type="chain" id="PRO_5011978652" evidence="1">
    <location>
        <begin position="25"/>
        <end position="316"/>
    </location>
</feature>
<reference evidence="3" key="1">
    <citation type="submission" date="2016-12" db="EMBL/GenBank/DDBJ databases">
        <title>Whole genome sequencing of Sphingomonas sp. ABOJV.</title>
        <authorList>
            <person name="Conlan S."/>
            <person name="Thomas P.J."/>
            <person name="Mullikin J."/>
            <person name="Palmore T.N."/>
            <person name="Frank K.M."/>
            <person name="Segre J.A."/>
        </authorList>
    </citation>
    <scope>NUCLEOTIDE SEQUENCE [LARGE SCALE GENOMIC DNA]</scope>
    <source>
        <strain evidence="3">ABOJV</strain>
    </source>
</reference>
<keyword evidence="1" id="KW-0732">Signal</keyword>
<accession>A0A1L6JEX5</accession>
<organism evidence="2 3">
    <name type="scientific">Sphingomonas koreensis</name>
    <dbReference type="NCBI Taxonomy" id="93064"/>
    <lineage>
        <taxon>Bacteria</taxon>
        <taxon>Pseudomonadati</taxon>
        <taxon>Pseudomonadota</taxon>
        <taxon>Alphaproteobacteria</taxon>
        <taxon>Sphingomonadales</taxon>
        <taxon>Sphingomonadaceae</taxon>
        <taxon>Sphingomonas</taxon>
    </lineage>
</organism>
<dbReference type="CDD" id="cd14788">
    <property type="entry name" value="GumN"/>
    <property type="match status" value="1"/>
</dbReference>
<dbReference type="Pfam" id="PF01963">
    <property type="entry name" value="TraB_PrgY_gumN"/>
    <property type="match status" value="1"/>
</dbReference>
<dbReference type="Proteomes" id="UP000185161">
    <property type="component" value="Chromosome"/>
</dbReference>
<dbReference type="KEGG" id="skr:BRX40_20520"/>
<dbReference type="RefSeq" id="WP_075152834.1">
    <property type="nucleotide sequence ID" value="NZ_CP018820.1"/>
</dbReference>
<evidence type="ECO:0000256" key="1">
    <source>
        <dbReference type="SAM" id="SignalP"/>
    </source>
</evidence>
<keyword evidence="3" id="KW-1185">Reference proteome</keyword>
<sequence>MAISHSLLLPLALLGASASLSVAAQEAVPDPEEEVVVTARRSGAPMWTIETSAGVVLLVGEITNVPQTAPWRPERLEAAATGAQRIILGTKAKVSPGDILRIIFKGGKLTKLPEKGVASDYLDAERLARLRALEARYGHSYDRGNFLMTAFDLLSKRLAFSKDTTEDATDVVRKSARRADIPTRPVGEVRGKDILDNLFAMAPAGHLPCLDAAMAAAEIGPDIVTARGTAWTRFDIPAVMGNPLEAALGRCWPWTDDSFGSALRGQWIEAIDEALLQPGVTLAVVPVRVLAESDGVLDRLERRGLSVKGPLWRAER</sequence>
<feature type="signal peptide" evidence="1">
    <location>
        <begin position="1"/>
        <end position="24"/>
    </location>
</feature>
<dbReference type="EMBL" id="CP018820">
    <property type="protein sequence ID" value="APR54491.1"/>
    <property type="molecule type" value="Genomic_DNA"/>
</dbReference>
<protein>
    <submittedName>
        <fullName evidence="2">TraB/GumN family protein</fullName>
    </submittedName>
</protein>